<dbReference type="OrthoDB" id="1470350at2759"/>
<keyword evidence="2 7" id="KW-0349">Heme</keyword>
<comment type="similarity">
    <text evidence="1">Belongs to the cytochrome P450 family.</text>
</comment>
<dbReference type="Gene3D" id="1.10.630.10">
    <property type="entry name" value="Cytochrome P450"/>
    <property type="match status" value="1"/>
</dbReference>
<evidence type="ECO:0000256" key="6">
    <source>
        <dbReference type="ARBA" id="ARBA00023033"/>
    </source>
</evidence>
<dbReference type="PANTHER" id="PTHR24291:SF50">
    <property type="entry name" value="BIFUNCTIONAL ALBAFLAVENONE MONOOXYGENASE_TERPENE SYNTHASE"/>
    <property type="match status" value="1"/>
</dbReference>
<evidence type="ECO:0000256" key="4">
    <source>
        <dbReference type="ARBA" id="ARBA00023002"/>
    </source>
</evidence>
<dbReference type="Proteomes" id="UP000324241">
    <property type="component" value="Unassembled WGS sequence"/>
</dbReference>
<dbReference type="InterPro" id="IPR001128">
    <property type="entry name" value="Cyt_P450"/>
</dbReference>
<proteinExistence type="inferred from homology"/>
<reference evidence="8 9" key="1">
    <citation type="submission" date="2019-08" db="EMBL/GenBank/DDBJ databases">
        <title>The genome sequence of a newly discovered highly antifungal drug resistant Aspergillus species, Aspergillus tanneri NIH 1004.</title>
        <authorList>
            <person name="Mounaud S."/>
            <person name="Singh I."/>
            <person name="Joardar V."/>
            <person name="Pakala S."/>
            <person name="Pakala S."/>
            <person name="Venepally P."/>
            <person name="Chung J.K."/>
            <person name="Losada L."/>
            <person name="Nierman W.C."/>
        </authorList>
    </citation>
    <scope>NUCLEOTIDE SEQUENCE [LARGE SCALE GENOMIC DNA]</scope>
    <source>
        <strain evidence="8 9">NIH1004</strain>
    </source>
</reference>
<comment type="cofactor">
    <cofactor evidence="7">
        <name>heme</name>
        <dbReference type="ChEBI" id="CHEBI:30413"/>
    </cofactor>
</comment>
<dbReference type="PANTHER" id="PTHR24291">
    <property type="entry name" value="CYTOCHROME P450 FAMILY 4"/>
    <property type="match status" value="1"/>
</dbReference>
<dbReference type="SUPFAM" id="SSF48264">
    <property type="entry name" value="Cytochrome P450"/>
    <property type="match status" value="1"/>
</dbReference>
<evidence type="ECO:0000313" key="8">
    <source>
        <dbReference type="EMBL" id="KAA8642817.1"/>
    </source>
</evidence>
<evidence type="ECO:0000256" key="5">
    <source>
        <dbReference type="ARBA" id="ARBA00023004"/>
    </source>
</evidence>
<dbReference type="Pfam" id="PF00067">
    <property type="entry name" value="p450"/>
    <property type="match status" value="1"/>
</dbReference>
<dbReference type="InterPro" id="IPR002401">
    <property type="entry name" value="Cyt_P450_E_grp-I"/>
</dbReference>
<dbReference type="PRINTS" id="PR00463">
    <property type="entry name" value="EP450I"/>
</dbReference>
<feature type="binding site" description="axial binding residue" evidence="7">
    <location>
        <position position="518"/>
    </location>
    <ligand>
        <name>heme</name>
        <dbReference type="ChEBI" id="CHEBI:30413"/>
    </ligand>
    <ligandPart>
        <name>Fe</name>
        <dbReference type="ChEBI" id="CHEBI:18248"/>
    </ligandPart>
</feature>
<keyword evidence="5 7" id="KW-0408">Iron</keyword>
<dbReference type="RefSeq" id="XP_033422179.1">
    <property type="nucleotide sequence ID" value="XM_033574161.1"/>
</dbReference>
<evidence type="ECO:0000256" key="1">
    <source>
        <dbReference type="ARBA" id="ARBA00010617"/>
    </source>
</evidence>
<dbReference type="EMBL" id="QUQM01000005">
    <property type="protein sequence ID" value="KAA8642817.1"/>
    <property type="molecule type" value="Genomic_DNA"/>
</dbReference>
<dbReference type="CDD" id="cd11070">
    <property type="entry name" value="CYP56-like"/>
    <property type="match status" value="1"/>
</dbReference>
<dbReference type="InterPro" id="IPR050196">
    <property type="entry name" value="Cytochrome_P450_Monoox"/>
</dbReference>
<dbReference type="AlphaFoldDB" id="A0A5M9MJ02"/>
<gene>
    <name evidence="8" type="ORF">ATNIH1004_009569</name>
</gene>
<dbReference type="GeneID" id="54332271"/>
<evidence type="ECO:0000313" key="9">
    <source>
        <dbReference type="Proteomes" id="UP000324241"/>
    </source>
</evidence>
<keyword evidence="6" id="KW-0503">Monooxygenase</keyword>
<dbReference type="GO" id="GO:0004497">
    <property type="term" value="F:monooxygenase activity"/>
    <property type="evidence" value="ECO:0007669"/>
    <property type="project" value="UniProtKB-KW"/>
</dbReference>
<name>A0A5M9MJ02_9EURO</name>
<dbReference type="GO" id="GO:0005506">
    <property type="term" value="F:iron ion binding"/>
    <property type="evidence" value="ECO:0007669"/>
    <property type="project" value="InterPro"/>
</dbReference>
<keyword evidence="3 7" id="KW-0479">Metal-binding</keyword>
<evidence type="ECO:0000256" key="2">
    <source>
        <dbReference type="ARBA" id="ARBA00022617"/>
    </source>
</evidence>
<accession>A0A5M9MJ02</accession>
<dbReference type="GO" id="GO:0020037">
    <property type="term" value="F:heme binding"/>
    <property type="evidence" value="ECO:0007669"/>
    <property type="project" value="InterPro"/>
</dbReference>
<comment type="caution">
    <text evidence="8">The sequence shown here is derived from an EMBL/GenBank/DDBJ whole genome shotgun (WGS) entry which is preliminary data.</text>
</comment>
<protein>
    <recommendedName>
        <fullName evidence="10">Cytochrome P450-dit2</fullName>
    </recommendedName>
</protein>
<dbReference type="VEuPathDB" id="FungiDB:EYZ11_004352"/>
<sequence length="586" mass="66546">MIWTLILGLLAVYFITLIFQLIHNIRLVKTTGLPYTWFPISEFSIPLISVFSTNLVPYIVNWLPAGLADVLNDCTVNYRWMVKDRLSKKRGSVHLVATPTSISCHVGDAEVISQICSQRQSFPKPVWQYDLLELYGPNVLTCEDKQWVHHRRHTASTFNENSNHLVWRVTVQQALEMIEYWREEHATDPSGERVLLTAAKTDILKLTLNVICGAGYGVSLPFRPAIRASLTDELEAHFNDTDTPPAGFSFTFRQVMEHMNTYLNQVILANMMLPKWITHTFKPLFGKNVLIYEDLGRYLEAMIKTTKVGKNVVYTNNLLHGITMSQQKEDKLTDAEIRGNLHIFTVAGHETTATTLRFALVLLSVHPDIQEWTYECIKEATGDQSSNPKDWEYSVIFPRLVAPLCVMLETMRLYPPVVSIPKWTGESSATITHKGKTYSLPPKLNINLNANALHYSEEYWGPDVSSFNPHRWDKSNPDSFLAQNDGKSGLSGPGIEFNSIHKPLRGAFIPFSDGFRACVGKRFAQVEFVAALSVILSRYRVSLARLSKDESEESMQKRAHRTLQDSVTVLTLGMKQDIPLIFEQRL</sequence>
<evidence type="ECO:0000256" key="7">
    <source>
        <dbReference type="PIRSR" id="PIRSR602401-1"/>
    </source>
</evidence>
<dbReference type="PRINTS" id="PR00385">
    <property type="entry name" value="P450"/>
</dbReference>
<keyword evidence="4" id="KW-0560">Oxidoreductase</keyword>
<evidence type="ECO:0000256" key="3">
    <source>
        <dbReference type="ARBA" id="ARBA00022723"/>
    </source>
</evidence>
<dbReference type="InterPro" id="IPR036396">
    <property type="entry name" value="Cyt_P450_sf"/>
</dbReference>
<evidence type="ECO:0008006" key="10">
    <source>
        <dbReference type="Google" id="ProtNLM"/>
    </source>
</evidence>
<organism evidence="8 9">
    <name type="scientific">Aspergillus tanneri</name>
    <dbReference type="NCBI Taxonomy" id="1220188"/>
    <lineage>
        <taxon>Eukaryota</taxon>
        <taxon>Fungi</taxon>
        <taxon>Dikarya</taxon>
        <taxon>Ascomycota</taxon>
        <taxon>Pezizomycotina</taxon>
        <taxon>Eurotiomycetes</taxon>
        <taxon>Eurotiomycetidae</taxon>
        <taxon>Eurotiales</taxon>
        <taxon>Aspergillaceae</taxon>
        <taxon>Aspergillus</taxon>
        <taxon>Aspergillus subgen. Circumdati</taxon>
    </lineage>
</organism>
<dbReference type="GO" id="GO:0016705">
    <property type="term" value="F:oxidoreductase activity, acting on paired donors, with incorporation or reduction of molecular oxygen"/>
    <property type="evidence" value="ECO:0007669"/>
    <property type="project" value="InterPro"/>
</dbReference>